<evidence type="ECO:0000259" key="2">
    <source>
        <dbReference type="PROSITE" id="PS50930"/>
    </source>
</evidence>
<dbReference type="SMART" id="SM00850">
    <property type="entry name" value="LytTR"/>
    <property type="match status" value="1"/>
</dbReference>
<dbReference type="AlphaFoldDB" id="M9RAK5"/>
<dbReference type="GO" id="GO:0003677">
    <property type="term" value="F:DNA binding"/>
    <property type="evidence" value="ECO:0007669"/>
    <property type="project" value="InterPro"/>
</dbReference>
<dbReference type="eggNOG" id="COG3279">
    <property type="taxonomic scope" value="Bacteria"/>
</dbReference>
<dbReference type="PROSITE" id="PS50930">
    <property type="entry name" value="HTH_LYTTR"/>
    <property type="match status" value="1"/>
</dbReference>
<proteinExistence type="predicted"/>
<dbReference type="RefSeq" id="WP_015499413.1">
    <property type="nucleotide sequence ID" value="NC_020911.1"/>
</dbReference>
<organism evidence="3 4">
    <name type="scientific">Octadecabacter antarcticus 307</name>
    <dbReference type="NCBI Taxonomy" id="391626"/>
    <lineage>
        <taxon>Bacteria</taxon>
        <taxon>Pseudomonadati</taxon>
        <taxon>Pseudomonadota</taxon>
        <taxon>Alphaproteobacteria</taxon>
        <taxon>Rhodobacterales</taxon>
        <taxon>Roseobacteraceae</taxon>
        <taxon>Octadecabacter</taxon>
    </lineage>
</organism>
<keyword evidence="4" id="KW-1185">Reference proteome</keyword>
<evidence type="ECO:0000256" key="1">
    <source>
        <dbReference type="SAM" id="Phobius"/>
    </source>
</evidence>
<reference evidence="3 4" key="1">
    <citation type="journal article" date="2013" name="PLoS ONE">
        <title>Poles Apart: Arctic and Antarctic Octadecabacter strains Share High Genome Plasticity and a New Type of Xanthorhodopsin.</title>
        <authorList>
            <person name="Vollmers J."/>
            <person name="Voget S."/>
            <person name="Dietrich S."/>
            <person name="Gollnow K."/>
            <person name="Smits M."/>
            <person name="Meyer K."/>
            <person name="Brinkhoff T."/>
            <person name="Simon M."/>
            <person name="Daniel R."/>
        </authorList>
    </citation>
    <scope>NUCLEOTIDE SEQUENCE [LARGE SCALE GENOMIC DNA]</scope>
    <source>
        <strain evidence="3 4">307</strain>
    </source>
</reference>
<dbReference type="EMBL" id="CP003740">
    <property type="protein sequence ID" value="AGI67381.1"/>
    <property type="molecule type" value="Genomic_DNA"/>
</dbReference>
<feature type="transmembrane region" description="Helical" evidence="1">
    <location>
        <begin position="32"/>
        <end position="52"/>
    </location>
</feature>
<feature type="transmembrane region" description="Helical" evidence="1">
    <location>
        <begin position="95"/>
        <end position="117"/>
    </location>
</feature>
<feature type="transmembrane region" description="Helical" evidence="1">
    <location>
        <begin position="132"/>
        <end position="152"/>
    </location>
</feature>
<feature type="transmembrane region" description="Helical" evidence="1">
    <location>
        <begin position="64"/>
        <end position="83"/>
    </location>
</feature>
<name>M9RAK5_9RHOB</name>
<evidence type="ECO:0000313" key="4">
    <source>
        <dbReference type="Proteomes" id="UP000005307"/>
    </source>
</evidence>
<accession>M9RAK5</accession>
<protein>
    <submittedName>
        <fullName evidence="3">LytR/AlgR family transcriptional regulator</fullName>
    </submittedName>
</protein>
<dbReference type="KEGG" id="oat:OAN307_c17140"/>
<keyword evidence="1" id="KW-0812">Transmembrane</keyword>
<dbReference type="Proteomes" id="UP000005307">
    <property type="component" value="Chromosome"/>
</dbReference>
<dbReference type="InterPro" id="IPR007492">
    <property type="entry name" value="LytTR_DNA-bd_dom"/>
</dbReference>
<feature type="domain" description="HTH LytTR-type" evidence="2">
    <location>
        <begin position="183"/>
        <end position="267"/>
    </location>
</feature>
<dbReference type="Pfam" id="PF04397">
    <property type="entry name" value="LytTR"/>
    <property type="match status" value="1"/>
</dbReference>
<dbReference type="HOGENOM" id="CLU_079621_0_0_5"/>
<dbReference type="STRING" id="391626.OAN307_c17140"/>
<keyword evidence="1" id="KW-0472">Membrane</keyword>
<dbReference type="OrthoDB" id="7028951at2"/>
<gene>
    <name evidence="3" type="ORF">OAN307_c17140</name>
</gene>
<sequence>MANTPCGEQRDVYVNNTAPHSALREWWVHMALPVRAVSFLGATAILALIGPFDTDDTLRALPRFAYWGVIVVACYSVGYFGNILADRWAGKDASLLRRILIAAPLTAIGVMAVVYLLKGLAVSYWATGRDLAIIAGNIVLISSIFTSVFYFANDSTEQTPETQRAPALLDRLPLHKRAPLVALSVEDHYVRIRTTLGEDLVLMRLVDAIREVGATAGLHVHRSHWIATAHVTAATRKGDGAILTMAHGPDIPVSRANVPVIKGAGLLPR</sequence>
<keyword evidence="1" id="KW-1133">Transmembrane helix</keyword>
<evidence type="ECO:0000313" key="3">
    <source>
        <dbReference type="EMBL" id="AGI67381.1"/>
    </source>
</evidence>